<dbReference type="Proteomes" id="UP000198992">
    <property type="component" value="Unassembled WGS sequence"/>
</dbReference>
<accession>A0A1H5D0Q9</accession>
<evidence type="ECO:0000313" key="2">
    <source>
        <dbReference type="Proteomes" id="UP000198992"/>
    </source>
</evidence>
<reference evidence="1 2" key="1">
    <citation type="submission" date="2016-10" db="EMBL/GenBank/DDBJ databases">
        <authorList>
            <person name="de Groot N.N."/>
        </authorList>
    </citation>
    <scope>NUCLEOTIDE SEQUENCE [LARGE SCALE GENOMIC DNA]</scope>
    <source>
        <strain evidence="1 2">MT12</strain>
    </source>
</reference>
<dbReference type="EMBL" id="FNTH01000001">
    <property type="protein sequence ID" value="SED72334.1"/>
    <property type="molecule type" value="Genomic_DNA"/>
</dbReference>
<proteinExistence type="predicted"/>
<gene>
    <name evidence="1" type="ORF">SAMN05444164_5591</name>
</gene>
<organism evidence="1 2">
    <name type="scientific">Bradyrhizobium erythrophlei</name>
    <dbReference type="NCBI Taxonomy" id="1437360"/>
    <lineage>
        <taxon>Bacteria</taxon>
        <taxon>Pseudomonadati</taxon>
        <taxon>Pseudomonadota</taxon>
        <taxon>Alphaproteobacteria</taxon>
        <taxon>Hyphomicrobiales</taxon>
        <taxon>Nitrobacteraceae</taxon>
        <taxon>Bradyrhizobium</taxon>
    </lineage>
</organism>
<name>A0A1H5D0Q9_9BRAD</name>
<protein>
    <submittedName>
        <fullName evidence="1">Uncharacterized protein</fullName>
    </submittedName>
</protein>
<sequence>MNFSERWTFKPIDAEVSLPSGEFARLEQALTLLDTKSSMHREPVEACTCIRCASDHIQRLAVDYNRCNYLSKSAPRAKHVIVQAELIADLTNQLLDAIFRMDDYSRKAFIDLGRCMDFPPYRGWAEDHDYPDNDDGADADSLFVQTLRQLLTASQKVSDEFKKQRGVARNQQTDRGGNTNLYKEIHGSADRNLVIEGWAVFARFRPKQAKGTTFGIFHEFLKAVFEYATGLDPESNTSIETWMKGLASSLRKRDELKEQQAAAVAELQWLESHAVANRDDRTRLNGAIKLLLTDVRHIESKIETFRLGKKAVRA</sequence>
<evidence type="ECO:0000313" key="1">
    <source>
        <dbReference type="EMBL" id="SED72334.1"/>
    </source>
</evidence>
<dbReference type="AlphaFoldDB" id="A0A1H5D0Q9"/>
<dbReference type="OrthoDB" id="9988865at2"/>
<dbReference type="RefSeq" id="WP_092121974.1">
    <property type="nucleotide sequence ID" value="NZ_FNTH01000001.1"/>
</dbReference>